<evidence type="ECO:0000313" key="1">
    <source>
        <dbReference type="EMBL" id="RAM63653.1"/>
    </source>
</evidence>
<dbReference type="Proteomes" id="UP000248631">
    <property type="component" value="Unassembled WGS sequence"/>
</dbReference>
<gene>
    <name evidence="1" type="ORF">RB24_14245</name>
</gene>
<comment type="caution">
    <text evidence="1">The sequence shown here is derived from an EMBL/GenBank/DDBJ whole genome shotgun (WGS) entry which is preliminary data.</text>
</comment>
<reference evidence="1 2" key="1">
    <citation type="submission" date="2014-12" db="EMBL/GenBank/DDBJ databases">
        <title>Complete genome sequence of Herbaspirillum rubrisubalbicans Os38.</title>
        <authorList>
            <person name="Chen M."/>
            <person name="An Q."/>
        </authorList>
    </citation>
    <scope>NUCLEOTIDE SEQUENCE [LARGE SCALE GENOMIC DNA]</scope>
    <source>
        <strain evidence="1 2">Os38</strain>
    </source>
</reference>
<protein>
    <recommendedName>
        <fullName evidence="3">Apea-like HEPN domain-containing protein</fullName>
    </recommendedName>
</protein>
<dbReference type="RefSeq" id="WP_112068827.1">
    <property type="nucleotide sequence ID" value="NZ_JUGD01000017.1"/>
</dbReference>
<proteinExistence type="predicted"/>
<evidence type="ECO:0000313" key="2">
    <source>
        <dbReference type="Proteomes" id="UP000248631"/>
    </source>
</evidence>
<dbReference type="EMBL" id="JUGD01000017">
    <property type="protein sequence ID" value="RAM63653.1"/>
    <property type="molecule type" value="Genomic_DNA"/>
</dbReference>
<name>A0ABX9BZZ0_9BURK</name>
<sequence length="303" mass="35201">MISAYTPILRRPSANSAPWYNRFHSVFYLSQLTSQLFTSYLESGIENDKKEMIAELEPELIQAKIVRKNVETGGVQILKEEKLKSRHIEDTINRIIEGVFLCNQDETEMYLTAMGLAARDRQKKEINIDQNQLLNATTSKNWYELISGLLNVWEFIFLYGAVESAFKEILKKEGQTREEDLLTEVLDQFEEFSGDADVDINNIQKIWLFFTEMRNIYVHNHGRINGRIKSNLGGKLDDFKKAIVNMHAGSIMITDLEEILKNSRVKNEKFYFLRTPELNIFRNSMVHLLECLDESKLKQTGEC</sequence>
<accession>A0ABX9BZZ0</accession>
<organism evidence="1 2">
    <name type="scientific">Herbaspirillum rubrisubalbicans</name>
    <dbReference type="NCBI Taxonomy" id="80842"/>
    <lineage>
        <taxon>Bacteria</taxon>
        <taxon>Pseudomonadati</taxon>
        <taxon>Pseudomonadota</taxon>
        <taxon>Betaproteobacteria</taxon>
        <taxon>Burkholderiales</taxon>
        <taxon>Oxalobacteraceae</taxon>
        <taxon>Herbaspirillum</taxon>
    </lineage>
</organism>
<keyword evidence="2" id="KW-1185">Reference proteome</keyword>
<evidence type="ECO:0008006" key="3">
    <source>
        <dbReference type="Google" id="ProtNLM"/>
    </source>
</evidence>